<keyword evidence="3" id="KW-1185">Reference proteome</keyword>
<accession>A0ABD5RZH0</accession>
<dbReference type="EMBL" id="JBHSWU010000281">
    <property type="protein sequence ID" value="MFC6724793.1"/>
    <property type="molecule type" value="Genomic_DNA"/>
</dbReference>
<evidence type="ECO:0000313" key="3">
    <source>
        <dbReference type="Proteomes" id="UP001596328"/>
    </source>
</evidence>
<gene>
    <name evidence="2" type="ORF">ACFQE1_10505</name>
</gene>
<organism evidence="2 3">
    <name type="scientific">Halobium palmae</name>
    <dbReference type="NCBI Taxonomy" id="1776492"/>
    <lineage>
        <taxon>Archaea</taxon>
        <taxon>Methanobacteriati</taxon>
        <taxon>Methanobacteriota</taxon>
        <taxon>Stenosarchaea group</taxon>
        <taxon>Halobacteria</taxon>
        <taxon>Halobacteriales</taxon>
        <taxon>Haloferacaceae</taxon>
        <taxon>Halobium</taxon>
    </lineage>
</organism>
<reference evidence="2 3" key="1">
    <citation type="journal article" date="2019" name="Int. J. Syst. Evol. Microbiol.">
        <title>The Global Catalogue of Microorganisms (GCM) 10K type strain sequencing project: providing services to taxonomists for standard genome sequencing and annotation.</title>
        <authorList>
            <consortium name="The Broad Institute Genomics Platform"/>
            <consortium name="The Broad Institute Genome Sequencing Center for Infectious Disease"/>
            <person name="Wu L."/>
            <person name="Ma J."/>
        </authorList>
    </citation>
    <scope>NUCLEOTIDE SEQUENCE [LARGE SCALE GENOMIC DNA]</scope>
    <source>
        <strain evidence="2 3">NBRC 111368</strain>
    </source>
</reference>
<evidence type="ECO:0000313" key="2">
    <source>
        <dbReference type="EMBL" id="MFC6724793.1"/>
    </source>
</evidence>
<evidence type="ECO:0000256" key="1">
    <source>
        <dbReference type="SAM" id="MobiDB-lite"/>
    </source>
</evidence>
<proteinExistence type="predicted"/>
<name>A0ABD5RZH0_9EURY</name>
<dbReference type="AlphaFoldDB" id="A0ABD5RZH0"/>
<sequence length="55" mass="5642">MAAGTQSRSDGEGGGDPAPTPQISVCESCPGRTVFIEADNTDGWLSSDVTTDVVR</sequence>
<comment type="caution">
    <text evidence="2">The sequence shown here is derived from an EMBL/GenBank/DDBJ whole genome shotgun (WGS) entry which is preliminary data.</text>
</comment>
<dbReference type="Proteomes" id="UP001596328">
    <property type="component" value="Unassembled WGS sequence"/>
</dbReference>
<protein>
    <submittedName>
        <fullName evidence="2">Uncharacterized protein</fullName>
    </submittedName>
</protein>
<feature type="region of interest" description="Disordered" evidence="1">
    <location>
        <begin position="1"/>
        <end position="26"/>
    </location>
</feature>